<dbReference type="PANTHER" id="PTHR47186:SF42">
    <property type="entry name" value="DISEASE RESISTANCE RPP13-LIKE PROTEIN 1"/>
    <property type="match status" value="1"/>
</dbReference>
<keyword evidence="3" id="KW-0547">Nucleotide-binding</keyword>
<keyword evidence="4" id="KW-0611">Plant defense</keyword>
<evidence type="ECO:0000313" key="7">
    <source>
        <dbReference type="EMBL" id="KAF7840395.1"/>
    </source>
</evidence>
<dbReference type="OrthoDB" id="1896560at2759"/>
<dbReference type="PANTHER" id="PTHR47186">
    <property type="entry name" value="LEUCINE-RICH REPEAT-CONTAINING PROTEIN 57"/>
    <property type="match status" value="1"/>
</dbReference>
<evidence type="ECO:0000259" key="5">
    <source>
        <dbReference type="Pfam" id="PF18052"/>
    </source>
</evidence>
<dbReference type="Pfam" id="PF23598">
    <property type="entry name" value="LRR_14"/>
    <property type="match status" value="1"/>
</dbReference>
<protein>
    <submittedName>
        <fullName evidence="7">Putative disease resistance RPP13-like protein 1</fullName>
    </submittedName>
</protein>
<dbReference type="Gene3D" id="3.80.10.10">
    <property type="entry name" value="Ribonuclease Inhibitor"/>
    <property type="match status" value="2"/>
</dbReference>
<dbReference type="InterPro" id="IPR055414">
    <property type="entry name" value="LRR_R13L4/SHOC2-like"/>
</dbReference>
<dbReference type="SMART" id="SM00369">
    <property type="entry name" value="LRR_TYP"/>
    <property type="match status" value="2"/>
</dbReference>
<dbReference type="InterPro" id="IPR032675">
    <property type="entry name" value="LRR_dom_sf"/>
</dbReference>
<dbReference type="Gene3D" id="1.20.5.4130">
    <property type="match status" value="1"/>
</dbReference>
<gene>
    <name evidence="7" type="ORF">G2W53_002693</name>
</gene>
<dbReference type="InterPro" id="IPR003591">
    <property type="entry name" value="Leu-rich_rpt_typical-subtyp"/>
</dbReference>
<dbReference type="GO" id="GO:0000166">
    <property type="term" value="F:nucleotide binding"/>
    <property type="evidence" value="ECO:0007669"/>
    <property type="project" value="UniProtKB-KW"/>
</dbReference>
<name>A0A834X969_9FABA</name>
<sequence length="805" mass="91560">MAAELVGGSLLSAFLQVMFDRIASPDVAAFLRGKQSTQDSLQTLKTTLYAVRAVLHDADQKQIRDSAVKNWLDDLKDAVYRADDLIDEISTKAATQDEVGNLFCFSLDFYDRRVRYKIEDIVNRLESILKHKDILATIEARKFYNHIFSKGNEITSMTHHVFCGDDGDFSSISRAKYLRTIIIRKEYGVLMPSDIFSKHKCLRVLSLYKGLSKALPDSVNRLIHLRYLNLSHASIKKLPDTLCDLYNLQTLILRGCDGLTKLPNDMQKLVNLRYLDVSHSRLQAMPRGIGKLKKLYFLSDFVLDKVEGASIMELGGLQNLCNSLKIKNLQNVTNGEEASEARLQDKQSIELLEIIWSDGGDVVSSEDILDHLKPHVNLKFLVIDGYRATIFPNWLGHPFYHNLTHLIFYNCVNCYLLPPLGQLPSLKRLEIEGFHALVKVGPEFYKNDVSSSAPTFPSLELLEFRNMLSWQEWWCSYNANAFPQLRYLTLQGCPRLTDKLPNHLPYLETLRIDGCEQLTASPVLRARAIYISGCRKMEFLRQLHCEHVKSMIIINSCDSLTCLQLDNFLNLEQVIINGCENLKSVLSSKIPLLHLKRIKLIDCPNLTSFPIEGLSAPNIIHLEFVGCYNLKSLLNNMMRLPKLQYISLRDSPGIQWVPVGGLPPNLISLDINHSTFSGICCSMEWQSLHSLTSLSINGRYDRSLQLFPEECLLPPSLTVLSICNYSNLETLDSKGFVHLTSLQELRIRECPKLQRITGQRLPASLTQLNIYRCSLLGEQCRAKNADIWPIMCHIPEIFVDNIRVL</sequence>
<dbReference type="InterPro" id="IPR038005">
    <property type="entry name" value="RX-like_CC"/>
</dbReference>
<dbReference type="AlphaFoldDB" id="A0A834X969"/>
<keyword evidence="1" id="KW-0433">Leucine-rich repeat</keyword>
<dbReference type="Proteomes" id="UP000634136">
    <property type="component" value="Unassembled WGS sequence"/>
</dbReference>
<evidence type="ECO:0000259" key="6">
    <source>
        <dbReference type="Pfam" id="PF23598"/>
    </source>
</evidence>
<evidence type="ECO:0000256" key="3">
    <source>
        <dbReference type="ARBA" id="ARBA00022741"/>
    </source>
</evidence>
<evidence type="ECO:0000256" key="2">
    <source>
        <dbReference type="ARBA" id="ARBA00022737"/>
    </source>
</evidence>
<feature type="domain" description="Disease resistance R13L4/SHOC-2-like LRR" evidence="6">
    <location>
        <begin position="178"/>
        <end position="524"/>
    </location>
</feature>
<dbReference type="InterPro" id="IPR041118">
    <property type="entry name" value="Rx_N"/>
</dbReference>
<evidence type="ECO:0000256" key="4">
    <source>
        <dbReference type="ARBA" id="ARBA00022821"/>
    </source>
</evidence>
<accession>A0A834X969</accession>
<reference evidence="7" key="1">
    <citation type="submission" date="2020-09" db="EMBL/GenBank/DDBJ databases">
        <title>Genome-Enabled Discovery of Anthraquinone Biosynthesis in Senna tora.</title>
        <authorList>
            <person name="Kang S.-H."/>
            <person name="Pandey R.P."/>
            <person name="Lee C.-M."/>
            <person name="Sim J.-S."/>
            <person name="Jeong J.-T."/>
            <person name="Choi B.-S."/>
            <person name="Jung M."/>
            <person name="Ginzburg D."/>
            <person name="Zhao K."/>
            <person name="Won S.Y."/>
            <person name="Oh T.-J."/>
            <person name="Yu Y."/>
            <person name="Kim N.-H."/>
            <person name="Lee O.R."/>
            <person name="Lee T.-H."/>
            <person name="Bashyal P."/>
            <person name="Kim T.-S."/>
            <person name="Lee W.-H."/>
            <person name="Kawkins C."/>
            <person name="Kim C.-K."/>
            <person name="Kim J.S."/>
            <person name="Ahn B.O."/>
            <person name="Rhee S.Y."/>
            <person name="Sohng J.K."/>
        </authorList>
    </citation>
    <scope>NUCLEOTIDE SEQUENCE</scope>
    <source>
        <tissue evidence="7">Leaf</tissue>
    </source>
</reference>
<comment type="caution">
    <text evidence="7">The sequence shown here is derived from an EMBL/GenBank/DDBJ whole genome shotgun (WGS) entry which is preliminary data.</text>
</comment>
<proteinExistence type="predicted"/>
<evidence type="ECO:0000256" key="1">
    <source>
        <dbReference type="ARBA" id="ARBA00022614"/>
    </source>
</evidence>
<dbReference type="CDD" id="cd14798">
    <property type="entry name" value="RX-CC_like"/>
    <property type="match status" value="1"/>
</dbReference>
<feature type="domain" description="Disease resistance N-terminal" evidence="5">
    <location>
        <begin position="11"/>
        <end position="98"/>
    </location>
</feature>
<dbReference type="Pfam" id="PF18052">
    <property type="entry name" value="Rx_N"/>
    <property type="match status" value="1"/>
</dbReference>
<evidence type="ECO:0000313" key="8">
    <source>
        <dbReference type="Proteomes" id="UP000634136"/>
    </source>
</evidence>
<dbReference type="EMBL" id="JAAIUW010000002">
    <property type="protein sequence ID" value="KAF7840395.1"/>
    <property type="molecule type" value="Genomic_DNA"/>
</dbReference>
<organism evidence="7 8">
    <name type="scientific">Senna tora</name>
    <dbReference type="NCBI Taxonomy" id="362788"/>
    <lineage>
        <taxon>Eukaryota</taxon>
        <taxon>Viridiplantae</taxon>
        <taxon>Streptophyta</taxon>
        <taxon>Embryophyta</taxon>
        <taxon>Tracheophyta</taxon>
        <taxon>Spermatophyta</taxon>
        <taxon>Magnoliopsida</taxon>
        <taxon>eudicotyledons</taxon>
        <taxon>Gunneridae</taxon>
        <taxon>Pentapetalae</taxon>
        <taxon>rosids</taxon>
        <taxon>fabids</taxon>
        <taxon>Fabales</taxon>
        <taxon>Fabaceae</taxon>
        <taxon>Caesalpinioideae</taxon>
        <taxon>Cassia clade</taxon>
        <taxon>Senna</taxon>
    </lineage>
</organism>
<dbReference type="SUPFAM" id="SSF52058">
    <property type="entry name" value="L domain-like"/>
    <property type="match status" value="2"/>
</dbReference>
<dbReference type="GO" id="GO:0006952">
    <property type="term" value="P:defense response"/>
    <property type="evidence" value="ECO:0007669"/>
    <property type="project" value="UniProtKB-KW"/>
</dbReference>
<keyword evidence="2" id="KW-0677">Repeat</keyword>
<keyword evidence="8" id="KW-1185">Reference proteome</keyword>